<dbReference type="OrthoDB" id="354304at2759"/>
<accession>A0A3S2PFJ1</accession>
<proteinExistence type="inferred from homology"/>
<dbReference type="Pfam" id="PF00300">
    <property type="entry name" value="His_Phos_1"/>
    <property type="match status" value="1"/>
</dbReference>
<dbReference type="SUPFAM" id="SSF53254">
    <property type="entry name" value="Phosphoglycerate mutase-like"/>
    <property type="match status" value="1"/>
</dbReference>
<dbReference type="EC" id="3.1.3.46" evidence="2"/>
<evidence type="ECO:0000256" key="4">
    <source>
        <dbReference type="ARBA" id="ARBA00038362"/>
    </source>
</evidence>
<feature type="active site" description="Tele-phosphohistidine intermediate" evidence="5">
    <location>
        <position position="24"/>
    </location>
</feature>
<dbReference type="GO" id="GO:0043456">
    <property type="term" value="P:regulation of pentose-phosphate shunt"/>
    <property type="evidence" value="ECO:0007669"/>
    <property type="project" value="TreeGrafter"/>
</dbReference>
<reference evidence="8 9" key="1">
    <citation type="submission" date="2018-11" db="EMBL/GenBank/DDBJ databases">
        <authorList>
            <person name="Lopez-Roques C."/>
            <person name="Donnadieu C."/>
            <person name="Bouchez O."/>
            <person name="Klopp C."/>
            <person name="Cabau C."/>
            <person name="Zahm M."/>
        </authorList>
    </citation>
    <scope>NUCLEOTIDE SEQUENCE [LARGE SCALE GENOMIC DNA]</scope>
    <source>
        <strain evidence="8">RS831</strain>
        <tissue evidence="8">Whole body</tissue>
    </source>
</reference>
<dbReference type="GO" id="GO:0045820">
    <property type="term" value="P:negative regulation of glycolytic process"/>
    <property type="evidence" value="ECO:0007669"/>
    <property type="project" value="TreeGrafter"/>
</dbReference>
<dbReference type="OMA" id="PTIQCVC"/>
<comment type="catalytic activity">
    <reaction evidence="1">
        <text>beta-D-fructose 2,6-bisphosphate + H2O = beta-D-fructose 6-phosphate + phosphate</text>
        <dbReference type="Rhea" id="RHEA:17289"/>
        <dbReference type="ChEBI" id="CHEBI:15377"/>
        <dbReference type="ChEBI" id="CHEBI:43474"/>
        <dbReference type="ChEBI" id="CHEBI:57634"/>
        <dbReference type="ChEBI" id="CHEBI:58579"/>
        <dbReference type="EC" id="3.1.3.46"/>
    </reaction>
</comment>
<feature type="binding site" evidence="6">
    <location>
        <begin position="23"/>
        <end position="30"/>
    </location>
    <ligand>
        <name>substrate</name>
    </ligand>
</feature>
<comment type="similarity">
    <text evidence="4">Belongs to the phosphoglycerate mutase family.</text>
</comment>
<dbReference type="PANTHER" id="PTHR46517">
    <property type="entry name" value="FRUCTOSE-2,6-BISPHOSPHATASE TIGAR"/>
    <property type="match status" value="1"/>
</dbReference>
<dbReference type="Gene3D" id="3.40.50.1240">
    <property type="entry name" value="Phosphoglycerate mutase-like"/>
    <property type="match status" value="1"/>
</dbReference>
<keyword evidence="3" id="KW-0378">Hydrolase</keyword>
<dbReference type="CDD" id="cd07067">
    <property type="entry name" value="HP_PGM_like"/>
    <property type="match status" value="1"/>
</dbReference>
<dbReference type="SMART" id="SM00855">
    <property type="entry name" value="PGAM"/>
    <property type="match status" value="1"/>
</dbReference>
<feature type="region of interest" description="Disordered" evidence="7">
    <location>
        <begin position="159"/>
        <end position="186"/>
    </location>
</feature>
<evidence type="ECO:0000256" key="3">
    <source>
        <dbReference type="ARBA" id="ARBA00022801"/>
    </source>
</evidence>
<sequence length="271" mass="30005">MSGPAVRNQRSRQMLTFGLTLVRHGETQCNKEGRLQGQAIDSPLSETGLRQAEAAGRYLKEVKFSHVFASDMLRARQTAEAIMQLNSSCSGLHLTADSLLKEKNFGVAEGGRVQEFKDMAKAAGKSFMDFTPPQGETQEQVKERVKRFLEKTLQRIGAERWNGGEPDDTSAPASPEAPPAEGRAGDGVEDTALHALVITHGVYMYVAVRYFMEELVCGPPRGCEPALWRSLSPNAGMSRFRVSVRKDGERFVLSGICCVFLHRRDHLKDLH</sequence>
<evidence type="ECO:0000256" key="2">
    <source>
        <dbReference type="ARBA" id="ARBA00013067"/>
    </source>
</evidence>
<dbReference type="GO" id="GO:0004331">
    <property type="term" value="F:fructose-2,6-bisphosphate 2-phosphatase activity"/>
    <property type="evidence" value="ECO:0007669"/>
    <property type="project" value="UniProtKB-EC"/>
</dbReference>
<name>A0A3S2PFJ1_ORYJA</name>
<reference evidence="8 9" key="2">
    <citation type="submission" date="2019-01" db="EMBL/GenBank/DDBJ databases">
        <title>A chromosome length genome reference of the Java medaka (oryzias javanicus).</title>
        <authorList>
            <person name="Herpin A."/>
            <person name="Takehana Y."/>
            <person name="Naruse K."/>
            <person name="Ansai S."/>
            <person name="Kawaguchi M."/>
        </authorList>
    </citation>
    <scope>NUCLEOTIDE SEQUENCE [LARGE SCALE GENOMIC DNA]</scope>
    <source>
        <strain evidence="8">RS831</strain>
        <tissue evidence="8">Whole body</tissue>
    </source>
</reference>
<feature type="binding site" evidence="6">
    <location>
        <position position="74"/>
    </location>
    <ligand>
        <name>substrate</name>
    </ligand>
</feature>
<organism evidence="8 9">
    <name type="scientific">Oryzias javanicus</name>
    <name type="common">Javanese ricefish</name>
    <name type="synonym">Aplocheilus javanicus</name>
    <dbReference type="NCBI Taxonomy" id="123683"/>
    <lineage>
        <taxon>Eukaryota</taxon>
        <taxon>Metazoa</taxon>
        <taxon>Chordata</taxon>
        <taxon>Craniata</taxon>
        <taxon>Vertebrata</taxon>
        <taxon>Euteleostomi</taxon>
        <taxon>Actinopterygii</taxon>
        <taxon>Neopterygii</taxon>
        <taxon>Teleostei</taxon>
        <taxon>Neoteleostei</taxon>
        <taxon>Acanthomorphata</taxon>
        <taxon>Ovalentaria</taxon>
        <taxon>Atherinomorphae</taxon>
        <taxon>Beloniformes</taxon>
        <taxon>Adrianichthyidae</taxon>
        <taxon>Oryziinae</taxon>
        <taxon>Oryzias</taxon>
    </lineage>
</organism>
<dbReference type="PANTHER" id="PTHR46517:SF3">
    <property type="entry name" value="FRUCTOSE-2,6-BISPHOSPHATASE TIGAR A-RELATED"/>
    <property type="match status" value="1"/>
</dbReference>
<evidence type="ECO:0000256" key="5">
    <source>
        <dbReference type="PIRSR" id="PIRSR613078-1"/>
    </source>
</evidence>
<dbReference type="AlphaFoldDB" id="A0A3S2PFJ1"/>
<gene>
    <name evidence="8" type="ORF">OJAV_G00061110</name>
</gene>
<keyword evidence="9" id="KW-1185">Reference proteome</keyword>
<dbReference type="InterPro" id="IPR013078">
    <property type="entry name" value="His_Pase_superF_clade-1"/>
</dbReference>
<dbReference type="InterPro" id="IPR001345">
    <property type="entry name" value="PG/BPGM_mutase_AS"/>
</dbReference>
<protein>
    <recommendedName>
        <fullName evidence="2">fructose-2,6-bisphosphate 2-phosphatase</fullName>
        <ecNumber evidence="2">3.1.3.46</ecNumber>
    </recommendedName>
</protein>
<evidence type="ECO:0000256" key="1">
    <source>
        <dbReference type="ARBA" id="ARBA00000464"/>
    </source>
</evidence>
<feature type="active site" description="Proton donor/acceptor" evidence="5">
    <location>
        <position position="102"/>
    </location>
</feature>
<evidence type="ECO:0000256" key="7">
    <source>
        <dbReference type="SAM" id="MobiDB-lite"/>
    </source>
</evidence>
<dbReference type="Proteomes" id="UP000283210">
    <property type="component" value="Chromosome 6"/>
</dbReference>
<dbReference type="PROSITE" id="PS00175">
    <property type="entry name" value="PG_MUTASE"/>
    <property type="match status" value="1"/>
</dbReference>
<evidence type="ECO:0000313" key="8">
    <source>
        <dbReference type="EMBL" id="RVE72367.1"/>
    </source>
</evidence>
<dbReference type="GO" id="GO:0005829">
    <property type="term" value="C:cytosol"/>
    <property type="evidence" value="ECO:0007669"/>
    <property type="project" value="TreeGrafter"/>
</dbReference>
<evidence type="ECO:0000313" key="9">
    <source>
        <dbReference type="Proteomes" id="UP000283210"/>
    </source>
</evidence>
<dbReference type="InterPro" id="IPR029033">
    <property type="entry name" value="His_PPase_superfam"/>
</dbReference>
<evidence type="ECO:0000256" key="6">
    <source>
        <dbReference type="PIRSR" id="PIRSR613078-2"/>
    </source>
</evidence>
<dbReference type="EMBL" id="CM012442">
    <property type="protein sequence ID" value="RVE72367.1"/>
    <property type="molecule type" value="Genomic_DNA"/>
</dbReference>
<dbReference type="InterPro" id="IPR051695">
    <property type="entry name" value="Phosphoglycerate_Mutase"/>
</dbReference>